<dbReference type="InterPro" id="IPR013103">
    <property type="entry name" value="RVT_2"/>
</dbReference>
<name>A0A9W7D890_9STRA</name>
<feature type="region of interest" description="Disordered" evidence="1">
    <location>
        <begin position="68"/>
        <end position="99"/>
    </location>
</feature>
<reference evidence="3" key="1">
    <citation type="submission" date="2023-04" db="EMBL/GenBank/DDBJ databases">
        <title>Phytophthora fragariaefolia NBRC 109709.</title>
        <authorList>
            <person name="Ichikawa N."/>
            <person name="Sato H."/>
            <person name="Tonouchi N."/>
        </authorList>
    </citation>
    <scope>NUCLEOTIDE SEQUENCE</scope>
    <source>
        <strain evidence="3">NBRC 109709</strain>
    </source>
</reference>
<feature type="domain" description="Reverse transcriptase Ty1/copia-type" evidence="2">
    <location>
        <begin position="153"/>
        <end position="284"/>
    </location>
</feature>
<dbReference type="Pfam" id="PF07727">
    <property type="entry name" value="RVT_2"/>
    <property type="match status" value="1"/>
</dbReference>
<dbReference type="Proteomes" id="UP001165121">
    <property type="component" value="Unassembled WGS sequence"/>
</dbReference>
<comment type="caution">
    <text evidence="3">The sequence shown here is derived from an EMBL/GenBank/DDBJ whole genome shotgun (WGS) entry which is preliminary data.</text>
</comment>
<gene>
    <name evidence="3" type="ORF">Pfra01_002435200</name>
</gene>
<evidence type="ECO:0000313" key="4">
    <source>
        <dbReference type="Proteomes" id="UP001165121"/>
    </source>
</evidence>
<evidence type="ECO:0000313" key="3">
    <source>
        <dbReference type="EMBL" id="GMF57112.1"/>
    </source>
</evidence>
<evidence type="ECO:0000259" key="2">
    <source>
        <dbReference type="Pfam" id="PF07727"/>
    </source>
</evidence>
<proteinExistence type="predicted"/>
<protein>
    <submittedName>
        <fullName evidence="3">Unnamed protein product</fullName>
    </submittedName>
</protein>
<organism evidence="3 4">
    <name type="scientific">Phytophthora fragariaefolia</name>
    <dbReference type="NCBI Taxonomy" id="1490495"/>
    <lineage>
        <taxon>Eukaryota</taxon>
        <taxon>Sar</taxon>
        <taxon>Stramenopiles</taxon>
        <taxon>Oomycota</taxon>
        <taxon>Peronosporomycetes</taxon>
        <taxon>Peronosporales</taxon>
        <taxon>Peronosporaceae</taxon>
        <taxon>Phytophthora</taxon>
    </lineage>
</organism>
<feature type="compositionally biased region" description="Acidic residues" evidence="1">
    <location>
        <begin position="10"/>
        <end position="20"/>
    </location>
</feature>
<dbReference type="OrthoDB" id="123488at2759"/>
<keyword evidence="4" id="KW-1185">Reference proteome</keyword>
<feature type="region of interest" description="Disordered" evidence="1">
    <location>
        <begin position="1"/>
        <end position="38"/>
    </location>
</feature>
<accession>A0A9W7D890</accession>
<dbReference type="AlphaFoldDB" id="A0A9W7D890"/>
<sequence length="321" mass="35372">MEGIEKDAPDELMESTEPEQDSAPPLLLAEVRPSPTGLELAPYRAPPTVFEDDQVVFHPQVNRSRRARETVFLLEDGTDAEEERKSEGSDGPPSPKRARIDEDGLIAEAVLAYAASIGNAVGIPTTYAQAMVSDEAAQWREAMDAELLSHERNGTWTMVPRGTANRIIGCRWVFAKTRDQYGCVVRYKARLVAKGFKQKHGVDFFETYSPVANMNSIRVVHSVCAAYEYRMEQLDADTAFLNSELKDHVYMDVPFGIENAKNYECQLNKAIYGLKQAASAWNMTTIGCSSGTASRAAEQTSAYMSSVPRTASSTCVSMSTT</sequence>
<dbReference type="EMBL" id="BSXT01004204">
    <property type="protein sequence ID" value="GMF57112.1"/>
    <property type="molecule type" value="Genomic_DNA"/>
</dbReference>
<evidence type="ECO:0000256" key="1">
    <source>
        <dbReference type="SAM" id="MobiDB-lite"/>
    </source>
</evidence>